<name>X7EJ29_9RHOB</name>
<dbReference type="GO" id="GO:0016757">
    <property type="term" value="F:glycosyltransferase activity"/>
    <property type="evidence" value="ECO:0007669"/>
    <property type="project" value="UniProtKB-ARBA"/>
</dbReference>
<dbReference type="AlphaFoldDB" id="X7EJ29"/>
<dbReference type="Pfam" id="PF13692">
    <property type="entry name" value="Glyco_trans_1_4"/>
    <property type="match status" value="1"/>
</dbReference>
<accession>X7EJ29</accession>
<dbReference type="PANTHER" id="PTHR12526:SF595">
    <property type="entry name" value="BLL5217 PROTEIN"/>
    <property type="match status" value="1"/>
</dbReference>
<dbReference type="PATRIC" id="fig|1449350.3.peg.1008"/>
<dbReference type="SUPFAM" id="SSF53756">
    <property type="entry name" value="UDP-Glycosyltransferase/glycogen phosphorylase"/>
    <property type="match status" value="1"/>
</dbReference>
<protein>
    <submittedName>
        <fullName evidence="2">Glycosyl transferase family 1</fullName>
    </submittedName>
</protein>
<proteinExistence type="predicted"/>
<dbReference type="Pfam" id="PF13439">
    <property type="entry name" value="Glyco_transf_4"/>
    <property type="match status" value="1"/>
</dbReference>
<dbReference type="InterPro" id="IPR028098">
    <property type="entry name" value="Glyco_trans_4-like_N"/>
</dbReference>
<gene>
    <name evidence="2" type="ORF">OCH239_11980</name>
</gene>
<evidence type="ECO:0000259" key="1">
    <source>
        <dbReference type="Pfam" id="PF13439"/>
    </source>
</evidence>
<evidence type="ECO:0000313" key="3">
    <source>
        <dbReference type="Proteomes" id="UP000022447"/>
    </source>
</evidence>
<dbReference type="STRING" id="1449350.OCH239_11980"/>
<keyword evidence="2" id="KW-0808">Transferase</keyword>
<dbReference type="Gene3D" id="3.40.50.2000">
    <property type="entry name" value="Glycogen Phosphorylase B"/>
    <property type="match status" value="2"/>
</dbReference>
<organism evidence="2 3">
    <name type="scientific">Roseivivax halodurans JCM 10272</name>
    <dbReference type="NCBI Taxonomy" id="1449350"/>
    <lineage>
        <taxon>Bacteria</taxon>
        <taxon>Pseudomonadati</taxon>
        <taxon>Pseudomonadota</taxon>
        <taxon>Alphaproteobacteria</taxon>
        <taxon>Rhodobacterales</taxon>
        <taxon>Roseobacteraceae</taxon>
        <taxon>Roseivivax</taxon>
    </lineage>
</organism>
<dbReference type="PANTHER" id="PTHR12526">
    <property type="entry name" value="GLYCOSYLTRANSFERASE"/>
    <property type="match status" value="1"/>
</dbReference>
<feature type="domain" description="Glycosyltransferase subfamily 4-like N-terminal" evidence="1">
    <location>
        <begin position="18"/>
        <end position="173"/>
    </location>
</feature>
<dbReference type="eggNOG" id="COG0438">
    <property type="taxonomic scope" value="Bacteria"/>
</dbReference>
<reference evidence="2 3" key="1">
    <citation type="submission" date="2014-01" db="EMBL/GenBank/DDBJ databases">
        <title>Roseivivax halodurans JCM 10272 Genome Sequencing.</title>
        <authorList>
            <person name="Lai Q."/>
            <person name="Li G."/>
            <person name="Shao Z."/>
        </authorList>
    </citation>
    <scope>NUCLEOTIDE SEQUENCE [LARGE SCALE GENOMIC DNA]</scope>
    <source>
        <strain evidence="2 3">JCM 10272</strain>
    </source>
</reference>
<dbReference type="OrthoDB" id="9790710at2"/>
<dbReference type="Proteomes" id="UP000022447">
    <property type="component" value="Unassembled WGS sequence"/>
</dbReference>
<evidence type="ECO:0000313" key="2">
    <source>
        <dbReference type="EMBL" id="ETX15887.1"/>
    </source>
</evidence>
<keyword evidence="3" id="KW-1185">Reference proteome</keyword>
<sequence length="374" mass="41172">MRIAVVAHPRHPIAEPFMGGLEAHTAHLCRALARRGHDVTLYASGDSDAGVRLRPILPEHYERQYPWHAFRESETLTGLLDDAYGEILDELGGFDVVHNNSLHRYVPRYARRDRVPMVTSLHVPPFDVLERTVASSGAPWSRFTCCSEAHAASWWSGARPSHAHVVHNGIDPSLWEFKESGDGSAVWIGRMSRTKAPHLAIAAARRAGIPLRLFGTMDDYAYFRDEVRPLLGDGVTHEGHLTGKALAEEVRHSSVLLFTPTWDEPFGLVAAEAMACGLPVAAFDIGAAREVIGEAGALAPVGDVSALARAICDAVEIPRSVPRARVERLFTQDRMVAGYEALYREVMRSVSRPAPTVHFRPIELPPQEDVKIAV</sequence>
<dbReference type="EMBL" id="JALZ01000003">
    <property type="protein sequence ID" value="ETX15887.1"/>
    <property type="molecule type" value="Genomic_DNA"/>
</dbReference>
<comment type="caution">
    <text evidence="2">The sequence shown here is derived from an EMBL/GenBank/DDBJ whole genome shotgun (WGS) entry which is preliminary data.</text>
</comment>